<proteinExistence type="predicted"/>
<evidence type="ECO:0008006" key="3">
    <source>
        <dbReference type="Google" id="ProtNLM"/>
    </source>
</evidence>
<dbReference type="Gene3D" id="1.10.30.50">
    <property type="match status" value="1"/>
</dbReference>
<dbReference type="Proteomes" id="UP000602759">
    <property type="component" value="Unassembled WGS sequence"/>
</dbReference>
<comment type="caution">
    <text evidence="1">The sequence shown here is derived from an EMBL/GenBank/DDBJ whole genome shotgun (WGS) entry which is preliminary data.</text>
</comment>
<protein>
    <recommendedName>
        <fullName evidence="3">HNH endonuclease</fullName>
    </recommendedName>
</protein>
<keyword evidence="2" id="KW-1185">Reference proteome</keyword>
<name>A0ABR7YTE8_9SPHI</name>
<dbReference type="EMBL" id="JACOIK010000013">
    <property type="protein sequence ID" value="MBD1434606.1"/>
    <property type="molecule type" value="Genomic_DNA"/>
</dbReference>
<gene>
    <name evidence="1" type="ORF">H8B06_17405</name>
</gene>
<evidence type="ECO:0000313" key="1">
    <source>
        <dbReference type="EMBL" id="MBD1434606.1"/>
    </source>
</evidence>
<organism evidence="1 2">
    <name type="scientific">Sphingobacterium micropteri</name>
    <dbReference type="NCBI Taxonomy" id="2763501"/>
    <lineage>
        <taxon>Bacteria</taxon>
        <taxon>Pseudomonadati</taxon>
        <taxon>Bacteroidota</taxon>
        <taxon>Sphingobacteriia</taxon>
        <taxon>Sphingobacteriales</taxon>
        <taxon>Sphingobacteriaceae</taxon>
        <taxon>Sphingobacterium</taxon>
    </lineage>
</organism>
<dbReference type="RefSeq" id="WP_190995474.1">
    <property type="nucleotide sequence ID" value="NZ_JACOIK010000013.1"/>
</dbReference>
<reference evidence="1 2" key="1">
    <citation type="submission" date="2020-08" db="EMBL/GenBank/DDBJ databases">
        <title>Sphingobacterium sp. DN00404 isolated from aquaculture water.</title>
        <authorList>
            <person name="Zhang M."/>
        </authorList>
    </citation>
    <scope>NUCLEOTIDE SEQUENCE [LARGE SCALE GENOMIC DNA]</scope>
    <source>
        <strain evidence="1 2">DN00404</strain>
    </source>
</reference>
<accession>A0ABR7YTE8</accession>
<sequence length="339" mass="39646">MIKIHYTLAELDVMARNYYDQLELVFDLSAKLRDWPADSELKPMMNDLHQHIREIISGQPAQLELHMVRLDALGEEAKVAYQLHHTGLSPTEVEKWYKSQLFSVFDYDSTSNGFTLREGGKMAYGHAMALGVNTCPYCNTQFTYTIKSKRSKSRPHFDHYLGKAKHPYFALSFYNLVPSCYSCNSNLKGRKEFSIHTHLHPFIDDIEGLYEFRTNIISVDFLVDNQDFTLVIQPCKDLEERKLERAKKSLEVFAIQDRYRFHKDYAEEILKKAYFYGDSGIEDLFLGYKIKGKSIFRSKNEIRELLIGNVMHPDRFHKRVLSKISRDIAEEFGLNLERQ</sequence>
<evidence type="ECO:0000313" key="2">
    <source>
        <dbReference type="Proteomes" id="UP000602759"/>
    </source>
</evidence>